<sequence length="165" mass="17912">MSTAASQITVGLDIGYDAVRMAAIEQSPQGPLLRRIGLQPLSRSYAPTTLLDQKDDIVAAVRNILAEHSDPDWPVIVGLRNRLATVLIPKLDASAPRQSNYDWLMWEAEQFTGEPISNYVVDIGWSNQTVDGGRDVLVVVARQDSVEAMQDIIDSAGITPAGLTV</sequence>
<organism evidence="1">
    <name type="scientific">marine metagenome</name>
    <dbReference type="NCBI Taxonomy" id="408172"/>
    <lineage>
        <taxon>unclassified sequences</taxon>
        <taxon>metagenomes</taxon>
        <taxon>ecological metagenomes</taxon>
    </lineage>
</organism>
<proteinExistence type="predicted"/>
<protein>
    <recommendedName>
        <fullName evidence="2">SHS2 domain-containing protein</fullName>
    </recommendedName>
</protein>
<gene>
    <name evidence="1" type="ORF">METZ01_LOCUS457452</name>
</gene>
<dbReference type="Gene3D" id="3.30.1490.300">
    <property type="match status" value="1"/>
</dbReference>
<dbReference type="Gene3D" id="3.30.420.40">
    <property type="match status" value="1"/>
</dbReference>
<feature type="non-terminal residue" evidence="1">
    <location>
        <position position="165"/>
    </location>
</feature>
<dbReference type="EMBL" id="UINC01190436">
    <property type="protein sequence ID" value="SVE04598.1"/>
    <property type="molecule type" value="Genomic_DNA"/>
</dbReference>
<accession>A0A383ABY0</accession>
<reference evidence="1" key="1">
    <citation type="submission" date="2018-05" db="EMBL/GenBank/DDBJ databases">
        <authorList>
            <person name="Lanie J.A."/>
            <person name="Ng W.-L."/>
            <person name="Kazmierczak K.M."/>
            <person name="Andrzejewski T.M."/>
            <person name="Davidsen T.M."/>
            <person name="Wayne K.J."/>
            <person name="Tettelin H."/>
            <person name="Glass J.I."/>
            <person name="Rusch D."/>
            <person name="Podicherti R."/>
            <person name="Tsui H.-C.T."/>
            <person name="Winkler M.E."/>
        </authorList>
    </citation>
    <scope>NUCLEOTIDE SEQUENCE</scope>
</reference>
<evidence type="ECO:0000313" key="1">
    <source>
        <dbReference type="EMBL" id="SVE04598.1"/>
    </source>
</evidence>
<dbReference type="AlphaFoldDB" id="A0A383ABY0"/>
<evidence type="ECO:0008006" key="2">
    <source>
        <dbReference type="Google" id="ProtNLM"/>
    </source>
</evidence>
<name>A0A383ABY0_9ZZZZ</name>